<feature type="domain" description="Aminomethyltransferase C-terminal" evidence="7">
    <location>
        <begin position="1861"/>
        <end position="1943"/>
    </location>
</feature>
<keyword evidence="3" id="KW-0732">Signal</keyword>
<proteinExistence type="inferred from homology"/>
<dbReference type="SUPFAM" id="SSF100934">
    <property type="entry name" value="Heat shock protein 70kD (HSP70), C-terminal subdomain"/>
    <property type="match status" value="1"/>
</dbReference>
<dbReference type="InterPro" id="IPR006222">
    <property type="entry name" value="GCVT_N"/>
</dbReference>
<feature type="signal peptide" evidence="3">
    <location>
        <begin position="1"/>
        <end position="20"/>
    </location>
</feature>
<sequence length="1965" mass="218072">MRTAVLLVLVTVEMLRMCTEELKQVEEHCVNAAQQQKRGEKCHQMMTNALAQCGTRNCVAELARKIKNGQVVQSVAVQSLLALNQLPSPSDAILDEVQQLCQSQTVAGSQALKQSCWLAFGALVNEVCQHTTAQNAKECAGEGGAGATAKCVQSGFVDKDKCPADKKQKYKETLFALFKQQNEQQQTQCIYDKAVMAIDAVHAHANAAQSARHVAAGVPEHGRAAAGAHHCVRQHFGRPTNGRSGGPADVRDWQGAEPGSAGVLLQNDEDHGQLAEAGRDANCQTRQIVTETVGKCRGRAAIAHQRKVAVRAVVQQCATRGRVHKMKLPQRETQLASAHSLPFTFIAKAEPSAQFVPEPRQIIAVHDPKLDQQQREVNAVLGQKAMALPLHIRGHYHVPAEPSNLLQFAQLLMATENAVHVQYQPNEESPRELTIRASGEHFRKAAQMQLPDTPQLHNFYAQQFHSSSSSCDSEDADNAANCEEDAAEQQQQLGENGGEQYISNDNQQQQLNSFISAYKPRQQYAHALRLSAQTSGGARDAAAHCNIKAQCDERMRYCTMQADANANQQWTLSAQAQVVMPDTVPSVEQLQQSTMLKQFIALAKAQWGDLQDKQHINVRIRGTQAHTEQTRAVLAQIQQQQQGKRRGFSAQQQRKLLQRSAFLNQFHVEATYALKAYAQNMINRGLELLKSAYFWNTKSQLLSGPNAPKNGKIAATISIDPLQPSNANVTIRTPAQQLHMQQIQMPAAVGRPFTLIRQQSAQQTHSLAQLFYKQFSLKSRAQCIVDGQNVDTFDGFAFTAPLSSNCFSVLAKHCSSPMEEQQQQQPQIAATISNSIRSLLPSMVVIGVSAFISIAVYLFNNIQTATDGAEDTNEPANEALRNVIEAANNQIAAANTRANLSDQRANLSDQRTAHAQRVAAEAIEQLAQTDQRAAQAEEEKRQMRRELERVAAQAEEEKQRMRRELERVAAQAEEERQRRRRELGLSLMKDSLYDMYFKIDEIVDSADKEAFRSKYMEFSLWTKSHPAATDEEVQEKTAEIKAVCGPIIDRAKNVYTSSLGCMPSGSSSSSTDTKNKAIDEKNAGTSSAKRAEDEKNAAGNYMTKSPIVVAGGGLVGLSVAYGLAKRGAKEVFLFERHCIGAHNSTRISTGMINNPCFYTDRSLQSVVRKSHELYAELDSRGTLGFTRCGRVYLASSDDTAIQARRMFSRLSADPANSAAELVDCPSEMLSRWPMVATEDVKLALFSPLDATIDVQSLCCLLSDRCREMGVHIHETVGVKRVLLNERRTTYAVDTDEGFLETGAFVNAAGIWAGLVEVPELPDRQVRLAAHPCAYTFLSNDALPGIAERVHRRGAPFPIFIAMDENVYLCPTEFRTVSGGFVERDLNALTLPTQTKGAPEWHIPAPSWDNFAALLRHLLNRFPVMTELSRGSLISGAEMYTPDIRPLIGESDQARGYFIINGMNAQGLSFAGGLGDLLAQWVLEGRPPVTTQAVVDKLDVSRFLPLHANPQYLFQRVPEVASNIYKNFTASHQCHTARNLRTSPIHRHLRDAGAVFAENMGYERPIWYDFPAHPPDSSASSDFNEPRTHRQALFASQDPLVGKPNWFPMVAREYEACRESVGIIDMTSFAKFDISGPDVVPLLQKLCSANIDRAVGTTIYTGMHNEQGGYVSDATVSRMGNDSYFIVAPTVQQVRLALWIQRWADEWAMDVRLQDVTNNFIALDIVGPASRDLMRALTSESVTLHDFPSFAFRTIHLGLVGPIRAISVSHCGELGWMLYIPNELVLNAYEQLVDVGVEYSLRHCGYYALRHLRIEKFYVYWGQDIDSMTTPVECGRVFRVDFEKEFIGKEALNRQLERGVSKRFVQLLVDCHDMDRDPWPHGDEPIYRDGTLAGWTTTAAYGFTLGCQVCLGYVQNEQFGVSSDYLLRGSYEVELAGKRFPCRINLHSPSLPMISSEHPQHYRPTQ</sequence>
<dbReference type="InterPro" id="IPR029048">
    <property type="entry name" value="HSP70_C_sf"/>
</dbReference>
<dbReference type="Gene3D" id="3.30.70.1400">
    <property type="entry name" value="Aminomethyltransferase beta-barrel domains"/>
    <property type="match status" value="1"/>
</dbReference>
<dbReference type="InterPro" id="IPR027266">
    <property type="entry name" value="TrmE/GcvT-like"/>
</dbReference>
<dbReference type="Gene3D" id="2.40.30.110">
    <property type="entry name" value="Aminomethyltransferase beta-barrel domains"/>
    <property type="match status" value="1"/>
</dbReference>
<dbReference type="Pfam" id="PF16350">
    <property type="entry name" value="FAO_M"/>
    <property type="match status" value="1"/>
</dbReference>
<feature type="region of interest" description="Disordered" evidence="2">
    <location>
        <begin position="929"/>
        <end position="958"/>
    </location>
</feature>
<feature type="chain" id="PRO_5044792632" description="Pyruvate dehydrogenase phosphatase regulatory subunit, mitochondrial" evidence="3">
    <location>
        <begin position="21"/>
        <end position="1965"/>
    </location>
</feature>
<dbReference type="InterPro" id="IPR011030">
    <property type="entry name" value="Lipovitellin_superhlx_dom"/>
</dbReference>
<feature type="region of interest" description="Disordered" evidence="2">
    <location>
        <begin position="236"/>
        <end position="264"/>
    </location>
</feature>
<evidence type="ECO:0000256" key="1">
    <source>
        <dbReference type="ARBA" id="ARBA00008609"/>
    </source>
</evidence>
<dbReference type="Proteomes" id="UP001620626">
    <property type="component" value="Unassembled WGS sequence"/>
</dbReference>
<evidence type="ECO:0000259" key="8">
    <source>
        <dbReference type="Pfam" id="PF16350"/>
    </source>
</evidence>
<dbReference type="Gene3D" id="1.25.10.20">
    <property type="entry name" value="Vitellinogen, superhelical"/>
    <property type="match status" value="1"/>
</dbReference>
<evidence type="ECO:0000259" key="6">
    <source>
        <dbReference type="Pfam" id="PF01571"/>
    </source>
</evidence>
<dbReference type="InterPro" id="IPR028896">
    <property type="entry name" value="GcvT/YgfZ/DmdA"/>
</dbReference>
<dbReference type="Gene3D" id="1.20.1270.10">
    <property type="match status" value="1"/>
</dbReference>
<dbReference type="InterPro" id="IPR029043">
    <property type="entry name" value="GcvT/YgfZ_C"/>
</dbReference>
<dbReference type="InterPro" id="IPR036188">
    <property type="entry name" value="FAD/NAD-bd_sf"/>
</dbReference>
<dbReference type="InterPro" id="IPR013977">
    <property type="entry name" value="GcvT_C"/>
</dbReference>
<feature type="compositionally biased region" description="Low complexity" evidence="2">
    <location>
        <begin position="1061"/>
        <end position="1070"/>
    </location>
</feature>
<feature type="compositionally biased region" description="Basic and acidic residues" evidence="2">
    <location>
        <begin position="1073"/>
        <end position="1082"/>
    </location>
</feature>
<dbReference type="PANTHER" id="PTHR43757">
    <property type="entry name" value="AMINOMETHYLTRANSFERASE"/>
    <property type="match status" value="1"/>
</dbReference>
<comment type="caution">
    <text evidence="9">The sequence shown here is derived from an EMBL/GenBank/DDBJ whole genome shotgun (WGS) entry which is preliminary data.</text>
</comment>
<dbReference type="Gene3D" id="3.30.1360.120">
    <property type="entry name" value="Probable tRNA modification gtpase trme, domain 1"/>
    <property type="match status" value="1"/>
</dbReference>
<accession>A0ABD2LG58</accession>
<feature type="domain" description="GCVT N-terminal" evidence="6">
    <location>
        <begin position="1545"/>
        <end position="1843"/>
    </location>
</feature>
<dbReference type="SUPFAM" id="SSF101790">
    <property type="entry name" value="Aminomethyltransferase beta-barrel domain"/>
    <property type="match status" value="1"/>
</dbReference>
<protein>
    <recommendedName>
        <fullName evidence="11">Pyruvate dehydrogenase phosphatase regulatory subunit, mitochondrial</fullName>
    </recommendedName>
</protein>
<evidence type="ECO:0000256" key="2">
    <source>
        <dbReference type="SAM" id="MobiDB-lite"/>
    </source>
</evidence>
<dbReference type="Pfam" id="PF01347">
    <property type="entry name" value="Vitellogenin_N"/>
    <property type="match status" value="1"/>
</dbReference>
<dbReference type="Pfam" id="PF08669">
    <property type="entry name" value="GCV_T_C"/>
    <property type="match status" value="1"/>
</dbReference>
<name>A0ABD2LG58_9BILA</name>
<evidence type="ECO:0008006" key="11">
    <source>
        <dbReference type="Google" id="ProtNLM"/>
    </source>
</evidence>
<feature type="compositionally biased region" description="Basic and acidic residues" evidence="2">
    <location>
        <begin position="935"/>
        <end position="958"/>
    </location>
</feature>
<feature type="domain" description="Vitellogenin" evidence="5">
    <location>
        <begin position="9"/>
        <end position="187"/>
    </location>
</feature>
<dbReference type="InterPro" id="IPR006076">
    <property type="entry name" value="FAD-dep_OxRdtase"/>
</dbReference>
<keyword evidence="10" id="KW-1185">Reference proteome</keyword>
<organism evidence="9 10">
    <name type="scientific">Heterodera trifolii</name>
    <dbReference type="NCBI Taxonomy" id="157864"/>
    <lineage>
        <taxon>Eukaryota</taxon>
        <taxon>Metazoa</taxon>
        <taxon>Ecdysozoa</taxon>
        <taxon>Nematoda</taxon>
        <taxon>Chromadorea</taxon>
        <taxon>Rhabditida</taxon>
        <taxon>Tylenchina</taxon>
        <taxon>Tylenchomorpha</taxon>
        <taxon>Tylenchoidea</taxon>
        <taxon>Heteroderidae</taxon>
        <taxon>Heteroderinae</taxon>
        <taxon>Heterodera</taxon>
    </lineage>
</organism>
<evidence type="ECO:0000313" key="10">
    <source>
        <dbReference type="Proteomes" id="UP001620626"/>
    </source>
</evidence>
<dbReference type="InterPro" id="IPR001747">
    <property type="entry name" value="Vitellogenin_N"/>
</dbReference>
<dbReference type="Gene3D" id="3.50.50.60">
    <property type="entry name" value="FAD/NAD(P)-binding domain"/>
    <property type="match status" value="1"/>
</dbReference>
<evidence type="ECO:0000256" key="3">
    <source>
        <dbReference type="SAM" id="SignalP"/>
    </source>
</evidence>
<dbReference type="Pfam" id="PF01571">
    <property type="entry name" value="GCV_T"/>
    <property type="match status" value="1"/>
</dbReference>
<evidence type="ECO:0000259" key="7">
    <source>
        <dbReference type="Pfam" id="PF08669"/>
    </source>
</evidence>
<evidence type="ECO:0000259" key="5">
    <source>
        <dbReference type="Pfam" id="PF01347"/>
    </source>
</evidence>
<dbReference type="SUPFAM" id="SSF103025">
    <property type="entry name" value="Folate-binding domain"/>
    <property type="match status" value="1"/>
</dbReference>
<feature type="domain" description="FAD dependent oxidoreductase central" evidence="8">
    <location>
        <begin position="1497"/>
        <end position="1542"/>
    </location>
</feature>
<feature type="domain" description="FAD dependent oxidoreductase" evidence="4">
    <location>
        <begin position="1107"/>
        <end position="1480"/>
    </location>
</feature>
<gene>
    <name evidence="9" type="ORF">niasHT_014057</name>
</gene>
<dbReference type="Gene3D" id="3.30.9.10">
    <property type="entry name" value="D-Amino Acid Oxidase, subunit A, domain 2"/>
    <property type="match status" value="1"/>
</dbReference>
<comment type="similarity">
    <text evidence="1">Belongs to the GcvT family.</text>
</comment>
<evidence type="ECO:0000259" key="4">
    <source>
        <dbReference type="Pfam" id="PF01266"/>
    </source>
</evidence>
<dbReference type="InterPro" id="IPR032503">
    <property type="entry name" value="FAO_M"/>
</dbReference>
<feature type="region of interest" description="Disordered" evidence="2">
    <location>
        <begin position="1061"/>
        <end position="1097"/>
    </location>
</feature>
<dbReference type="SUPFAM" id="SSF48431">
    <property type="entry name" value="Lipovitellin-phosvitin complex, superhelical domain"/>
    <property type="match status" value="1"/>
</dbReference>
<evidence type="ECO:0000313" key="9">
    <source>
        <dbReference type="EMBL" id="KAL3114213.1"/>
    </source>
</evidence>
<dbReference type="PANTHER" id="PTHR43757:SF15">
    <property type="entry name" value="PYRUVATE DEHYDROGENASE PHOSPHATASE REGULATORY SUBUNIT, MITOCHONDRIAL-LIKE"/>
    <property type="match status" value="1"/>
</dbReference>
<dbReference type="Pfam" id="PF01266">
    <property type="entry name" value="DAO"/>
    <property type="match status" value="1"/>
</dbReference>
<dbReference type="EMBL" id="JBICBT010000422">
    <property type="protein sequence ID" value="KAL3114213.1"/>
    <property type="molecule type" value="Genomic_DNA"/>
</dbReference>
<dbReference type="SUPFAM" id="SSF51905">
    <property type="entry name" value="FAD/NAD(P)-binding domain"/>
    <property type="match status" value="1"/>
</dbReference>
<reference evidence="9 10" key="1">
    <citation type="submission" date="2024-10" db="EMBL/GenBank/DDBJ databases">
        <authorList>
            <person name="Kim D."/>
        </authorList>
    </citation>
    <scope>NUCLEOTIDE SEQUENCE [LARGE SCALE GENOMIC DNA]</scope>
    <source>
        <strain evidence="9">BH-2024</strain>
    </source>
</reference>